<organism evidence="1 2">
    <name type="scientific">Brassica campestris</name>
    <name type="common">Field mustard</name>
    <dbReference type="NCBI Taxonomy" id="3711"/>
    <lineage>
        <taxon>Eukaryota</taxon>
        <taxon>Viridiplantae</taxon>
        <taxon>Streptophyta</taxon>
        <taxon>Embryophyta</taxon>
        <taxon>Tracheophyta</taxon>
        <taxon>Spermatophyta</taxon>
        <taxon>Magnoliopsida</taxon>
        <taxon>eudicotyledons</taxon>
        <taxon>Gunneridae</taxon>
        <taxon>Pentapetalae</taxon>
        <taxon>rosids</taxon>
        <taxon>malvids</taxon>
        <taxon>Brassicales</taxon>
        <taxon>Brassicaceae</taxon>
        <taxon>Brassiceae</taxon>
        <taxon>Brassica</taxon>
    </lineage>
</organism>
<dbReference type="EMBL" id="LS974624">
    <property type="protein sequence ID" value="CAG7897940.1"/>
    <property type="molecule type" value="Genomic_DNA"/>
</dbReference>
<dbReference type="AlphaFoldDB" id="A0A8D9M5P5"/>
<feature type="non-terminal residue" evidence="1">
    <location>
        <position position="70"/>
    </location>
</feature>
<gene>
    <name evidence="1" type="ORF">BRAPAZ1V2_A08P16060.2</name>
</gene>
<dbReference type="Gramene" id="A08p16060.2_BraZ1">
    <property type="protein sequence ID" value="A08p16060.2_BraZ1.CDS"/>
    <property type="gene ID" value="A08g16060.2_BraZ1"/>
</dbReference>
<feature type="non-terminal residue" evidence="1">
    <location>
        <position position="1"/>
    </location>
</feature>
<name>A0A8D9M5P5_BRACM</name>
<sequence>QDQSGFLLSGLFSSEGMEQVFVWPSCYNHQLFSFQEALDWRSEVCKFFLFIFLEKPLNLLLCGQRFGSPL</sequence>
<accession>A0A8D9M5P5</accession>
<reference evidence="1 2" key="1">
    <citation type="submission" date="2021-07" db="EMBL/GenBank/DDBJ databases">
        <authorList>
            <consortium name="Genoscope - CEA"/>
            <person name="William W."/>
        </authorList>
    </citation>
    <scope>NUCLEOTIDE SEQUENCE [LARGE SCALE GENOMIC DNA]</scope>
</reference>
<dbReference type="Proteomes" id="UP000694005">
    <property type="component" value="Chromosome A08"/>
</dbReference>
<evidence type="ECO:0000313" key="1">
    <source>
        <dbReference type="EMBL" id="CAG7897940.1"/>
    </source>
</evidence>
<proteinExistence type="predicted"/>
<protein>
    <submittedName>
        <fullName evidence="1">Uncharacterized protein</fullName>
    </submittedName>
</protein>
<evidence type="ECO:0000313" key="2">
    <source>
        <dbReference type="Proteomes" id="UP000694005"/>
    </source>
</evidence>